<proteinExistence type="predicted"/>
<dbReference type="AlphaFoldDB" id="A0AAN6ZC02"/>
<name>A0AAN6ZC02_9PEZI</name>
<gene>
    <name evidence="1" type="ORF">BT67DRAFT_457198</name>
</gene>
<dbReference type="EMBL" id="MU853416">
    <property type="protein sequence ID" value="KAK4132697.1"/>
    <property type="molecule type" value="Genomic_DNA"/>
</dbReference>
<evidence type="ECO:0000313" key="2">
    <source>
        <dbReference type="Proteomes" id="UP001304895"/>
    </source>
</evidence>
<keyword evidence="2" id="KW-1185">Reference proteome</keyword>
<accession>A0AAN6ZC02</accession>
<sequence>MPFSYHLHAGSDRMRCQASIETSVAVLTPSMGRLSLPAETSLFSLLDQSFTKITGIFNLHDPHAILKQPSVLERILTSTFDTTAHAFVTEKSVRILAGLDDHDKSRLYLQAVAGMVLVLQRLRSARTLLSAGLFSRELQLFAESEQRAAALDTIGSSRLSGACYTRNAIVDFVLAAVEEGEVAHRDNLPRNSTGEDLLSDSVAWVSDRPCKKMGLPWGFTIMALN</sequence>
<evidence type="ECO:0000313" key="1">
    <source>
        <dbReference type="EMBL" id="KAK4132697.1"/>
    </source>
</evidence>
<organism evidence="1 2">
    <name type="scientific">Trichocladium antarcticum</name>
    <dbReference type="NCBI Taxonomy" id="1450529"/>
    <lineage>
        <taxon>Eukaryota</taxon>
        <taxon>Fungi</taxon>
        <taxon>Dikarya</taxon>
        <taxon>Ascomycota</taxon>
        <taxon>Pezizomycotina</taxon>
        <taxon>Sordariomycetes</taxon>
        <taxon>Sordariomycetidae</taxon>
        <taxon>Sordariales</taxon>
        <taxon>Chaetomiaceae</taxon>
        <taxon>Trichocladium</taxon>
    </lineage>
</organism>
<comment type="caution">
    <text evidence="1">The sequence shown here is derived from an EMBL/GenBank/DDBJ whole genome shotgun (WGS) entry which is preliminary data.</text>
</comment>
<reference evidence="1" key="1">
    <citation type="journal article" date="2023" name="Mol. Phylogenet. Evol.">
        <title>Genome-scale phylogeny and comparative genomics of the fungal order Sordariales.</title>
        <authorList>
            <person name="Hensen N."/>
            <person name="Bonometti L."/>
            <person name="Westerberg I."/>
            <person name="Brannstrom I.O."/>
            <person name="Guillou S."/>
            <person name="Cros-Aarteil S."/>
            <person name="Calhoun S."/>
            <person name="Haridas S."/>
            <person name="Kuo A."/>
            <person name="Mondo S."/>
            <person name="Pangilinan J."/>
            <person name="Riley R."/>
            <person name="LaButti K."/>
            <person name="Andreopoulos B."/>
            <person name="Lipzen A."/>
            <person name="Chen C."/>
            <person name="Yan M."/>
            <person name="Daum C."/>
            <person name="Ng V."/>
            <person name="Clum A."/>
            <person name="Steindorff A."/>
            <person name="Ohm R.A."/>
            <person name="Martin F."/>
            <person name="Silar P."/>
            <person name="Natvig D.O."/>
            <person name="Lalanne C."/>
            <person name="Gautier V."/>
            <person name="Ament-Velasquez S.L."/>
            <person name="Kruys A."/>
            <person name="Hutchinson M.I."/>
            <person name="Powell A.J."/>
            <person name="Barry K."/>
            <person name="Miller A.N."/>
            <person name="Grigoriev I.V."/>
            <person name="Debuchy R."/>
            <person name="Gladieux P."/>
            <person name="Hiltunen Thoren M."/>
            <person name="Johannesson H."/>
        </authorList>
    </citation>
    <scope>NUCLEOTIDE SEQUENCE</scope>
    <source>
        <strain evidence="1">CBS 123565</strain>
    </source>
</reference>
<reference evidence="1" key="2">
    <citation type="submission" date="2023-05" db="EMBL/GenBank/DDBJ databases">
        <authorList>
            <consortium name="Lawrence Berkeley National Laboratory"/>
            <person name="Steindorff A."/>
            <person name="Hensen N."/>
            <person name="Bonometti L."/>
            <person name="Westerberg I."/>
            <person name="Brannstrom I.O."/>
            <person name="Guillou S."/>
            <person name="Cros-Aarteil S."/>
            <person name="Calhoun S."/>
            <person name="Haridas S."/>
            <person name="Kuo A."/>
            <person name="Mondo S."/>
            <person name="Pangilinan J."/>
            <person name="Riley R."/>
            <person name="Labutti K."/>
            <person name="Andreopoulos B."/>
            <person name="Lipzen A."/>
            <person name="Chen C."/>
            <person name="Yanf M."/>
            <person name="Daum C."/>
            <person name="Ng V."/>
            <person name="Clum A."/>
            <person name="Ohm R."/>
            <person name="Martin F."/>
            <person name="Silar P."/>
            <person name="Natvig D."/>
            <person name="Lalanne C."/>
            <person name="Gautier V."/>
            <person name="Ament-Velasquez S.L."/>
            <person name="Kruys A."/>
            <person name="Hutchinson M.I."/>
            <person name="Powell A.J."/>
            <person name="Barry K."/>
            <person name="Miller A.N."/>
            <person name="Grigoriev I.V."/>
            <person name="Debuchy R."/>
            <person name="Gladieux P."/>
            <person name="Thoren M.H."/>
            <person name="Johannesson H."/>
        </authorList>
    </citation>
    <scope>NUCLEOTIDE SEQUENCE</scope>
    <source>
        <strain evidence="1">CBS 123565</strain>
    </source>
</reference>
<dbReference type="Proteomes" id="UP001304895">
    <property type="component" value="Unassembled WGS sequence"/>
</dbReference>
<protein>
    <submittedName>
        <fullName evidence="1">Uncharacterized protein</fullName>
    </submittedName>
</protein>